<dbReference type="EMBL" id="CP104965">
    <property type="protein sequence ID" value="UXN69459.1"/>
    <property type="molecule type" value="Genomic_DNA"/>
</dbReference>
<keyword evidence="4" id="KW-1185">Reference proteome</keyword>
<sequence>MVVADIVSRSAATRERLRMSEAGYGDGASETLDIFVPPGASGPLPVHMFIHGGYWRMFSKRDYSLVAETVTEAGAIAVIVDYGLMPGVRMATIVDQVSRAKQWVLDNIGAFGGDPSRFTVSGHSAGAQLACMLFRAGAPSGIQAALLLGGLYDLAPLQKSFLQAEIALTDEEVRRFTPLRQTYDTGTSVSVLVGSRETPPFHDQAGAFTRRLGRQGLDVSYRLIAGRHHMDSVRDLGDSNSLAGIELTKIVASKS</sequence>
<dbReference type="PANTHER" id="PTHR48081:SF33">
    <property type="entry name" value="KYNURENINE FORMAMIDASE"/>
    <property type="match status" value="1"/>
</dbReference>
<feature type="domain" description="Alpha/beta hydrolase fold-3" evidence="2">
    <location>
        <begin position="48"/>
        <end position="229"/>
    </location>
</feature>
<evidence type="ECO:0000256" key="1">
    <source>
        <dbReference type="ARBA" id="ARBA00022801"/>
    </source>
</evidence>
<dbReference type="InterPro" id="IPR029058">
    <property type="entry name" value="AB_hydrolase_fold"/>
</dbReference>
<dbReference type="SUPFAM" id="SSF53474">
    <property type="entry name" value="alpha/beta-Hydrolases"/>
    <property type="match status" value="1"/>
</dbReference>
<dbReference type="InterPro" id="IPR013094">
    <property type="entry name" value="AB_hydrolase_3"/>
</dbReference>
<gene>
    <name evidence="3" type="ORF">N8A98_19870</name>
</gene>
<proteinExistence type="predicted"/>
<dbReference type="GO" id="GO:0016787">
    <property type="term" value="F:hydrolase activity"/>
    <property type="evidence" value="ECO:0007669"/>
    <property type="project" value="UniProtKB-KW"/>
</dbReference>
<accession>A0ABY6CB38</accession>
<evidence type="ECO:0000259" key="2">
    <source>
        <dbReference type="Pfam" id="PF07859"/>
    </source>
</evidence>
<protein>
    <submittedName>
        <fullName evidence="3">Alpha/beta hydrolase</fullName>
    </submittedName>
</protein>
<dbReference type="InterPro" id="IPR050300">
    <property type="entry name" value="GDXG_lipolytic_enzyme"/>
</dbReference>
<dbReference type="PANTHER" id="PTHR48081">
    <property type="entry name" value="AB HYDROLASE SUPERFAMILY PROTEIN C4A8.06C"/>
    <property type="match status" value="1"/>
</dbReference>
<name>A0ABY6CB38_9HYPH</name>
<dbReference type="Gene3D" id="3.40.50.1820">
    <property type="entry name" value="alpha/beta hydrolase"/>
    <property type="match status" value="1"/>
</dbReference>
<evidence type="ECO:0000313" key="4">
    <source>
        <dbReference type="Proteomes" id="UP001061862"/>
    </source>
</evidence>
<dbReference type="Proteomes" id="UP001061862">
    <property type="component" value="Chromosome"/>
</dbReference>
<dbReference type="Pfam" id="PF07859">
    <property type="entry name" value="Abhydrolase_3"/>
    <property type="match status" value="1"/>
</dbReference>
<keyword evidence="1 3" id="KW-0378">Hydrolase</keyword>
<evidence type="ECO:0000313" key="3">
    <source>
        <dbReference type="EMBL" id="UXN69459.1"/>
    </source>
</evidence>
<reference evidence="3 4" key="1">
    <citation type="submission" date="2022-09" db="EMBL/GenBank/DDBJ databases">
        <title>Interaction between co-microsymbionts with complementary sets of symbiotic genes in legume-rhizobium systems.</title>
        <authorList>
            <person name="Safronova V."/>
            <person name="Sazanova A."/>
            <person name="Afonin A."/>
            <person name="Chirak E."/>
        </authorList>
    </citation>
    <scope>NUCLEOTIDE SEQUENCE [LARGE SCALE GENOMIC DNA]</scope>
    <source>
        <strain evidence="3 4">A18/4-1</strain>
    </source>
</reference>
<organism evidence="3 4">
    <name type="scientific">Devosia neptuniae</name>
    <dbReference type="NCBI Taxonomy" id="191302"/>
    <lineage>
        <taxon>Bacteria</taxon>
        <taxon>Pseudomonadati</taxon>
        <taxon>Pseudomonadota</taxon>
        <taxon>Alphaproteobacteria</taxon>
        <taxon>Hyphomicrobiales</taxon>
        <taxon>Devosiaceae</taxon>
        <taxon>Devosia</taxon>
    </lineage>
</organism>